<dbReference type="Pfam" id="PF00270">
    <property type="entry name" value="DEAD"/>
    <property type="match status" value="1"/>
</dbReference>
<evidence type="ECO:0000259" key="3">
    <source>
        <dbReference type="PROSITE" id="PS50181"/>
    </source>
</evidence>
<sequence>MRFDSLPPETIVNILGLAGPIDIRRCQLVCRRLQELITTSSYLQYILELDECGYIVPLVSRPDFSYDEMMKMLREHREGWQDPSSRETEFIEISPRERVNSHVADGVFTYGHVYNTSEDILQRISTIDDIHFHRLRSINKGTDYKHWHHRDFGFPVEAFAIQPEIDLLVLVEGLILKQEVVASPSFGPIRKAYTSYRLHFHTMSTNTPHFLPRSTFLDTGLGGMSSFEEPFNAQPAISLRGRIIMLVGSTNHSATERTIVVWDWVEGVEILRTIVPMYPVREHLNTPCCHAHLLSEEYLAVFRVEGEPSPPTTPQVTKLGHFDIYQLRSEPNETHLVARFELPGLSVADTEQEITIGFGPAGLPQTPYWISKRQYIPRVYDTAQDGMFCLFLTLWVEDPPNAGRRTPYYFCLYVLVQNLLNHLETQRNNCPSVFSWSDWENEVRWVHSCSYGNPPAVGFNISRMRHSAQSFTHYKYFGDITQSVCDFQAILDFDPQRFKFTRAIERNTSNDDNRPPGLANDKALRTKFTTRLNLSDCGTPLFETPVNFAPSYRHMILKTASLRPGGAVPDSFLTEDEHIIVLIQGKRDENNPQLLEAMMRNVPKLKELNYTQWKNIITNSIKKAKLWGYVDGSIEEPSEHDAANLTIYYDEATAVRNAILGSLESGAQKYIEEALDAKEAWLTLEKKYLTAEADIDSKLVSIEEQLASLRLEEGGDAIEHIAEFCRMRCQLNNTRLAIDDQACISMLYRSLPSSYRQRVLTPEGMEMKDFSALCARLTYLSQNPEPETPVNEAPTSTEDYTTWGVPEDIKAFGLTGDKNPLLEERAAVTCRDCLLKDHQAGTPECPQYNWRKELWGTELNDTLSAVNSGGGPSAERTMLLDLNSKRLTYEFSEPVKVILDFDELELKPDLRQKLRQYSQPSAIQQCAILPIIQGRNILAQAPSSNGKTTALAVSILQAIDTTLSFIQALVFTSSDEATAAFQKVLDDLGSGSARCYSCNSADPLGRLASISGIQNDHIFVGTPLNLTKLLCRNIVNLRKLRIIALDDIDKLIEAGTESQILEVYRHVPPLAQVVASSTVCSAPVARAVARLLADPLQLCVTRNEGTWMGIHFYVAVPESQKLDAMYASFTNLGGDGVVVSCRHPPDPEASVMQNFSSHLSAIRGRRSRAQSYNYYNQNYDYYDYDHDVSYVVLVNISATFSIAEFLSLDVPLVNCDIPNNTEDYVKGIGQWRVTDPGQSQMIITLAAADTAEMHVIRELQSYGVQIAEGFIKRMY</sequence>
<keyword evidence="1" id="KW-0378">Hydrolase</keyword>
<dbReference type="PANTHER" id="PTHR47958">
    <property type="entry name" value="ATP-DEPENDENT RNA HELICASE DBP3"/>
    <property type="match status" value="1"/>
</dbReference>
<dbReference type="SUPFAM" id="SSF52540">
    <property type="entry name" value="P-loop containing nucleoside triphosphate hydrolases"/>
    <property type="match status" value="1"/>
</dbReference>
<dbReference type="EMBL" id="CAJNJQ010002433">
    <property type="protein sequence ID" value="CAE7175500.1"/>
    <property type="molecule type" value="Genomic_DNA"/>
</dbReference>
<dbReference type="CDD" id="cd09917">
    <property type="entry name" value="F-box_SF"/>
    <property type="match status" value="1"/>
</dbReference>
<comment type="caution">
    <text evidence="5">The sequence shown here is derived from an EMBL/GenBank/DDBJ whole genome shotgun (WGS) entry which is preliminary data.</text>
</comment>
<dbReference type="InterPro" id="IPR001810">
    <property type="entry name" value="F-box_dom"/>
</dbReference>
<organism evidence="5 6">
    <name type="scientific">Rhizoctonia solani</name>
    <dbReference type="NCBI Taxonomy" id="456999"/>
    <lineage>
        <taxon>Eukaryota</taxon>
        <taxon>Fungi</taxon>
        <taxon>Dikarya</taxon>
        <taxon>Basidiomycota</taxon>
        <taxon>Agaricomycotina</taxon>
        <taxon>Agaricomycetes</taxon>
        <taxon>Cantharellales</taxon>
        <taxon>Ceratobasidiaceae</taxon>
        <taxon>Rhizoctonia</taxon>
    </lineage>
</organism>
<dbReference type="GO" id="GO:0003676">
    <property type="term" value="F:nucleic acid binding"/>
    <property type="evidence" value="ECO:0007669"/>
    <property type="project" value="InterPro"/>
</dbReference>
<dbReference type="Pfam" id="PF12937">
    <property type="entry name" value="F-box-like"/>
    <property type="match status" value="1"/>
</dbReference>
<evidence type="ECO:0000259" key="4">
    <source>
        <dbReference type="PROSITE" id="PS51192"/>
    </source>
</evidence>
<keyword evidence="2" id="KW-0547">Nucleotide-binding</keyword>
<evidence type="ECO:0000256" key="1">
    <source>
        <dbReference type="ARBA" id="ARBA00022801"/>
    </source>
</evidence>
<dbReference type="SMART" id="SM00487">
    <property type="entry name" value="DEXDc"/>
    <property type="match status" value="1"/>
</dbReference>
<dbReference type="InterPro" id="IPR014001">
    <property type="entry name" value="Helicase_ATP-bd"/>
</dbReference>
<keyword evidence="2" id="KW-0067">ATP-binding</keyword>
<feature type="domain" description="Helicase ATP-binding" evidence="4">
    <location>
        <begin position="928"/>
        <end position="1098"/>
    </location>
</feature>
<reference evidence="5" key="1">
    <citation type="submission" date="2021-01" db="EMBL/GenBank/DDBJ databases">
        <authorList>
            <person name="Kaushik A."/>
        </authorList>
    </citation>
    <scope>NUCLEOTIDE SEQUENCE</scope>
    <source>
        <strain evidence="5">AG5</strain>
    </source>
</reference>
<dbReference type="GO" id="GO:0004386">
    <property type="term" value="F:helicase activity"/>
    <property type="evidence" value="ECO:0007669"/>
    <property type="project" value="UniProtKB-KW"/>
</dbReference>
<gene>
    <name evidence="5" type="ORF">RDB_LOCUS111145</name>
</gene>
<feature type="domain" description="F-box" evidence="3">
    <location>
        <begin position="1"/>
        <end position="46"/>
    </location>
</feature>
<dbReference type="GO" id="GO:0016787">
    <property type="term" value="F:hydrolase activity"/>
    <property type="evidence" value="ECO:0007669"/>
    <property type="project" value="UniProtKB-KW"/>
</dbReference>
<dbReference type="PROSITE" id="PS50181">
    <property type="entry name" value="FBOX"/>
    <property type="match status" value="1"/>
</dbReference>
<dbReference type="PROSITE" id="PS51192">
    <property type="entry name" value="HELICASE_ATP_BIND_1"/>
    <property type="match status" value="1"/>
</dbReference>
<dbReference type="InterPro" id="IPR011545">
    <property type="entry name" value="DEAD/DEAH_box_helicase_dom"/>
</dbReference>
<dbReference type="SMART" id="SM00256">
    <property type="entry name" value="FBOX"/>
    <property type="match status" value="1"/>
</dbReference>
<dbReference type="Gene3D" id="3.40.50.300">
    <property type="entry name" value="P-loop containing nucleotide triphosphate hydrolases"/>
    <property type="match status" value="1"/>
</dbReference>
<proteinExistence type="predicted"/>
<evidence type="ECO:0008006" key="7">
    <source>
        <dbReference type="Google" id="ProtNLM"/>
    </source>
</evidence>
<dbReference type="Pfam" id="PF14223">
    <property type="entry name" value="Retrotran_gag_2"/>
    <property type="match status" value="1"/>
</dbReference>
<evidence type="ECO:0000313" key="6">
    <source>
        <dbReference type="Proteomes" id="UP000663827"/>
    </source>
</evidence>
<keyword evidence="2" id="KW-0347">Helicase</keyword>
<dbReference type="InterPro" id="IPR036047">
    <property type="entry name" value="F-box-like_dom_sf"/>
</dbReference>
<dbReference type="AlphaFoldDB" id="A0A8H3E1B9"/>
<dbReference type="GO" id="GO:0005524">
    <property type="term" value="F:ATP binding"/>
    <property type="evidence" value="ECO:0007669"/>
    <property type="project" value="InterPro"/>
</dbReference>
<dbReference type="InterPro" id="IPR027417">
    <property type="entry name" value="P-loop_NTPase"/>
</dbReference>
<evidence type="ECO:0000256" key="2">
    <source>
        <dbReference type="ARBA" id="ARBA00022806"/>
    </source>
</evidence>
<protein>
    <recommendedName>
        <fullName evidence="7">F-box domain-containing protein</fullName>
    </recommendedName>
</protein>
<name>A0A8H3E1B9_9AGAM</name>
<evidence type="ECO:0000313" key="5">
    <source>
        <dbReference type="EMBL" id="CAE7175500.1"/>
    </source>
</evidence>
<dbReference type="SUPFAM" id="SSF81383">
    <property type="entry name" value="F-box domain"/>
    <property type="match status" value="1"/>
</dbReference>
<accession>A0A8H3E1B9</accession>
<dbReference type="Proteomes" id="UP000663827">
    <property type="component" value="Unassembled WGS sequence"/>
</dbReference>